<dbReference type="Pfam" id="PF00550">
    <property type="entry name" value="PP-binding"/>
    <property type="match status" value="1"/>
</dbReference>
<keyword evidence="5" id="KW-1185">Reference proteome</keyword>
<dbReference type="InterPro" id="IPR045851">
    <property type="entry name" value="AMP-bd_C_sf"/>
</dbReference>
<reference evidence="4 5" key="1">
    <citation type="submission" date="2019-02" db="EMBL/GenBank/DDBJ databases">
        <title>Draft Genome Sequence of Streptomyces sp. AM-2504, identified by 16S rRNA comparative analysis as a Streptomyces Kasugaensis strain.</title>
        <authorList>
            <person name="Napolioni V."/>
            <person name="Giuliodori A.M."/>
            <person name="Spurio R."/>
            <person name="Fabbretti A."/>
        </authorList>
    </citation>
    <scope>NUCLEOTIDE SEQUENCE [LARGE SCALE GENOMIC DNA]</scope>
    <source>
        <strain evidence="4 5">AM-2504</strain>
    </source>
</reference>
<dbReference type="GO" id="GO:0044550">
    <property type="term" value="P:secondary metabolite biosynthetic process"/>
    <property type="evidence" value="ECO:0007669"/>
    <property type="project" value="TreeGrafter"/>
</dbReference>
<dbReference type="GO" id="GO:0031177">
    <property type="term" value="F:phosphopantetheine binding"/>
    <property type="evidence" value="ECO:0007669"/>
    <property type="project" value="TreeGrafter"/>
</dbReference>
<dbReference type="Pfam" id="PF00501">
    <property type="entry name" value="AMP-binding"/>
    <property type="match status" value="1"/>
</dbReference>
<dbReference type="SUPFAM" id="SSF56801">
    <property type="entry name" value="Acetyl-CoA synthetase-like"/>
    <property type="match status" value="1"/>
</dbReference>
<dbReference type="RefSeq" id="WP_131125159.1">
    <property type="nucleotide sequence ID" value="NZ_SIXH01000308.1"/>
</dbReference>
<dbReference type="PANTHER" id="PTHR45527">
    <property type="entry name" value="NONRIBOSOMAL PEPTIDE SYNTHETASE"/>
    <property type="match status" value="1"/>
</dbReference>
<dbReference type="PANTHER" id="PTHR45527:SF1">
    <property type="entry name" value="FATTY ACID SYNTHASE"/>
    <property type="match status" value="1"/>
</dbReference>
<dbReference type="InterPro" id="IPR020845">
    <property type="entry name" value="AMP-binding_CS"/>
</dbReference>
<organism evidence="4 5">
    <name type="scientific">Streptomyces kasugaensis</name>
    <dbReference type="NCBI Taxonomy" id="1946"/>
    <lineage>
        <taxon>Bacteria</taxon>
        <taxon>Bacillati</taxon>
        <taxon>Actinomycetota</taxon>
        <taxon>Actinomycetes</taxon>
        <taxon>Kitasatosporales</taxon>
        <taxon>Streptomycetaceae</taxon>
        <taxon>Streptomyces</taxon>
    </lineage>
</organism>
<evidence type="ECO:0000313" key="5">
    <source>
        <dbReference type="Proteomes" id="UP000292452"/>
    </source>
</evidence>
<dbReference type="NCBIfam" id="TIGR01733">
    <property type="entry name" value="AA-adenyl-dom"/>
    <property type="match status" value="1"/>
</dbReference>
<dbReference type="GO" id="GO:0043041">
    <property type="term" value="P:amino acid activation for nonribosomal peptide biosynthetic process"/>
    <property type="evidence" value="ECO:0007669"/>
    <property type="project" value="TreeGrafter"/>
</dbReference>
<evidence type="ECO:0000259" key="3">
    <source>
        <dbReference type="PROSITE" id="PS50075"/>
    </source>
</evidence>
<dbReference type="InterPro" id="IPR000873">
    <property type="entry name" value="AMP-dep_synth/lig_dom"/>
</dbReference>
<dbReference type="PROSITE" id="PS00455">
    <property type="entry name" value="AMP_BINDING"/>
    <property type="match status" value="1"/>
</dbReference>
<dbReference type="GO" id="GO:0005737">
    <property type="term" value="C:cytoplasm"/>
    <property type="evidence" value="ECO:0007669"/>
    <property type="project" value="TreeGrafter"/>
</dbReference>
<dbReference type="Gene3D" id="3.30.300.30">
    <property type="match status" value="1"/>
</dbReference>
<dbReference type="Proteomes" id="UP000292452">
    <property type="component" value="Unassembled WGS sequence"/>
</dbReference>
<dbReference type="Gene3D" id="3.30.559.30">
    <property type="entry name" value="Nonribosomal peptide synthetase, condensation domain"/>
    <property type="match status" value="1"/>
</dbReference>
<dbReference type="PROSITE" id="PS50075">
    <property type="entry name" value="CARRIER"/>
    <property type="match status" value="1"/>
</dbReference>
<comment type="caution">
    <text evidence="4">The sequence shown here is derived from an EMBL/GenBank/DDBJ whole genome shotgun (WGS) entry which is preliminary data.</text>
</comment>
<dbReference type="Gene3D" id="1.10.1200.10">
    <property type="entry name" value="ACP-like"/>
    <property type="match status" value="1"/>
</dbReference>
<dbReference type="InterPro" id="IPR009081">
    <property type="entry name" value="PP-bd_ACP"/>
</dbReference>
<dbReference type="SUPFAM" id="SSF52777">
    <property type="entry name" value="CoA-dependent acyltransferases"/>
    <property type="match status" value="1"/>
</dbReference>
<sequence>MSEEPDPRAAAPGVRTPDVRTAREWAGLCHSLTVRVPGPVDPGRLDRNLAAGARRRPALRPLRLWHTAVAAPSGTAAAERRARAEAARPVRPDMFPVRAVLVHCSDGAADLVLVAARISVPRPALDRLAALLLDGAADAWDEAPDIPACAPFPPAPEHDPVPWGLGLPGRAGTTGTVPLPLPERAGLDVRHLVGALALALARYAAGDEGADAGVTVGRVESAALRGYDDIRAYAVRTDDEPSTADFLAQFDTAPATAPRVPAAGLIVGTAQPGRSHRPCLAPVFPLTLHAERQADGTLRGTCWFDEGTVAPQLAERFCAHVAHLAAQLAESPGARPVSHLELLTAAERGSVLRAGSSAPVRTSGGHLVGLFEERVRSGPDAPALGDGTTQLTYRQLDDAAEEVAAGLRAKGVAPGSRVGVCLERDAGLVVTLLGVLKSGCAYVPMDVHYPQERLRYITEQAQLPLVVASAGQFPALAGVAVVAPGELRELGAAADAPGEPPHLDPGQAAYVIYTSGSTGRPKGVVVPHANVVALVDATADDFGLGPHDTWTLFHSSAFDFSVWEIWGCLLSGGRLVVVPYWTTRDTEEFHELLADERVTVLSQTPSAFSQLVRADRESARDLALRLVVFGGEPLDVRMLAPWFARHSPADCRLVNMFGITETTVHTTAHTVTPEDVVAGSRSVGRALPGWSLSVRDRHGRVLPPGPVGEIYVGGAGVASHYLGQPDLTAERFRTDPVTGQRVYRSGDKGRLRPDGSLEHLGRLDSQVKIRGHRVELDEIRAVLLKHPRVGAVALAIRQETPGDLASSRLDAYAVGSGTAQEAAPMDAADVRDILAHARRFLPDYMVPATLTPVAALPLTVNGKLDPSRLPAPLPLTPRAPATVEPSGDLTDDIIRVWSRVLNTEVRLGDNFFELGGNSLLVVRLLAELRASGLPRVSSRQFYHHSTAGQFVQLLRTLIPA</sequence>
<dbReference type="AlphaFoldDB" id="A0A4Q9HP66"/>
<gene>
    <name evidence="4" type="ORF">EYS09_26700</name>
</gene>
<keyword evidence="2" id="KW-0597">Phosphoprotein</keyword>
<protein>
    <submittedName>
        <fullName evidence="4">Amino acid adenylation domain-containing protein</fullName>
    </submittedName>
</protein>
<dbReference type="FunFam" id="3.40.50.980:FF:000002">
    <property type="entry name" value="Enterobactin synthetase component F"/>
    <property type="match status" value="1"/>
</dbReference>
<dbReference type="InterPro" id="IPR042099">
    <property type="entry name" value="ANL_N_sf"/>
</dbReference>
<evidence type="ECO:0000256" key="2">
    <source>
        <dbReference type="ARBA" id="ARBA00022553"/>
    </source>
</evidence>
<evidence type="ECO:0000313" key="4">
    <source>
        <dbReference type="EMBL" id="TBO56676.1"/>
    </source>
</evidence>
<dbReference type="FunFam" id="3.40.50.12780:FF:000012">
    <property type="entry name" value="Non-ribosomal peptide synthetase"/>
    <property type="match status" value="1"/>
</dbReference>
<evidence type="ECO:0000256" key="1">
    <source>
        <dbReference type="ARBA" id="ARBA00022450"/>
    </source>
</evidence>
<dbReference type="InterPro" id="IPR006162">
    <property type="entry name" value="Ppantetheine_attach_site"/>
</dbReference>
<keyword evidence="1" id="KW-0596">Phosphopantetheine</keyword>
<dbReference type="InterPro" id="IPR036736">
    <property type="entry name" value="ACP-like_sf"/>
</dbReference>
<accession>A0A4Q9HP66</accession>
<dbReference type="InterPro" id="IPR010071">
    <property type="entry name" value="AA_adenyl_dom"/>
</dbReference>
<proteinExistence type="predicted"/>
<name>A0A4Q9HP66_STRKA</name>
<dbReference type="FunFam" id="3.40.50.980:FF:000001">
    <property type="entry name" value="Non-ribosomal peptide synthetase"/>
    <property type="match status" value="1"/>
</dbReference>
<dbReference type="PROSITE" id="PS00012">
    <property type="entry name" value="PHOSPHOPANTETHEINE"/>
    <property type="match status" value="1"/>
</dbReference>
<dbReference type="Gene3D" id="3.40.50.12780">
    <property type="entry name" value="N-terminal domain of ligase-like"/>
    <property type="match status" value="1"/>
</dbReference>
<feature type="domain" description="Carrier" evidence="3">
    <location>
        <begin position="884"/>
        <end position="958"/>
    </location>
</feature>
<dbReference type="EMBL" id="SIXH01000308">
    <property type="protein sequence ID" value="TBO56676.1"/>
    <property type="molecule type" value="Genomic_DNA"/>
</dbReference>
<dbReference type="SUPFAM" id="SSF47336">
    <property type="entry name" value="ACP-like"/>
    <property type="match status" value="1"/>
</dbReference>